<dbReference type="Gene3D" id="1.10.8.640">
    <property type="entry name" value="Cytochrome C biogenesis protein"/>
    <property type="match status" value="1"/>
</dbReference>
<dbReference type="EMBL" id="CP035710">
    <property type="protein sequence ID" value="QEN03124.1"/>
    <property type="molecule type" value="Genomic_DNA"/>
</dbReference>
<dbReference type="GO" id="GO:0017004">
    <property type="term" value="P:cytochrome complex assembly"/>
    <property type="evidence" value="ECO:0007669"/>
    <property type="project" value="UniProtKB-KW"/>
</dbReference>
<dbReference type="OrthoDB" id="9804975at2"/>
<dbReference type="Proteomes" id="UP000323522">
    <property type="component" value="Plasmid pSna507_unt10"/>
</dbReference>
<keyword evidence="4 7" id="KW-0732">Signal</keyword>
<keyword evidence="7" id="KW-0472">Membrane</keyword>
<evidence type="ECO:0000313" key="9">
    <source>
        <dbReference type="EMBL" id="QEN03124.1"/>
    </source>
</evidence>
<dbReference type="CDD" id="cd16378">
    <property type="entry name" value="CcmH_N"/>
    <property type="match status" value="1"/>
</dbReference>
<dbReference type="InterPro" id="IPR038297">
    <property type="entry name" value="CcmH/CycL/NrfF/Ccl2_sf"/>
</dbReference>
<organism evidence="9 10">
    <name type="scientific">Sphaerotilus sulfidivorans</name>
    <dbReference type="NCBI Taxonomy" id="639200"/>
    <lineage>
        <taxon>Bacteria</taxon>
        <taxon>Pseudomonadati</taxon>
        <taxon>Pseudomonadota</taxon>
        <taxon>Betaproteobacteria</taxon>
        <taxon>Burkholderiales</taxon>
        <taxon>Sphaerotilaceae</taxon>
        <taxon>Sphaerotilus</taxon>
    </lineage>
</organism>
<accession>A0A5C1Q8Y1</accession>
<keyword evidence="5" id="KW-0201">Cytochrome c-type biogenesis</keyword>
<evidence type="ECO:0000256" key="7">
    <source>
        <dbReference type="RuleBase" id="RU364112"/>
    </source>
</evidence>
<keyword evidence="7" id="KW-1133">Transmembrane helix</keyword>
<name>A0A5C1Q8Y1_9BURK</name>
<keyword evidence="6 7" id="KW-0408">Iron</keyword>
<keyword evidence="3 7" id="KW-0479">Metal-binding</keyword>
<reference evidence="9 10" key="1">
    <citation type="submission" date="2019-02" db="EMBL/GenBank/DDBJ databases">
        <title>Complete Genome Sequence and Methylome Analysis of Sphaerotilus natans subsp. sulfidivorans D-507.</title>
        <authorList>
            <person name="Fomenkov A."/>
            <person name="Gridneva E."/>
            <person name="Smolyakov D."/>
            <person name="Dubinina G."/>
            <person name="Vincze T."/>
            <person name="Grabovich M."/>
            <person name="Roberts R.J."/>
        </authorList>
    </citation>
    <scope>NUCLEOTIDE SEQUENCE [LARGE SCALE GENOMIC DNA]</scope>
    <source>
        <strain evidence="9 10">D-507</strain>
        <plasmid evidence="10">psna507_unt10</plasmid>
    </source>
</reference>
<dbReference type="InterPro" id="IPR005616">
    <property type="entry name" value="CcmH/CycL/Ccl2/NrfF_N"/>
</dbReference>
<evidence type="ECO:0000256" key="4">
    <source>
        <dbReference type="ARBA" id="ARBA00022729"/>
    </source>
</evidence>
<dbReference type="InterPro" id="IPR051263">
    <property type="entry name" value="C-type_cytochrome_biogenesis"/>
</dbReference>
<sequence>MHALTAELRCLVCQNESLADSNAPLALDLKREIAQRVAAGDSDAQIIEFLVERYGDFVTYRPPLRAGTLLLWLGPPALLLGGGLLLWRRLRDPQGAAS</sequence>
<evidence type="ECO:0000256" key="6">
    <source>
        <dbReference type="ARBA" id="ARBA00023004"/>
    </source>
</evidence>
<dbReference type="GO" id="GO:0005886">
    <property type="term" value="C:plasma membrane"/>
    <property type="evidence" value="ECO:0007669"/>
    <property type="project" value="TreeGrafter"/>
</dbReference>
<feature type="domain" description="CcmH/CycL/Ccl2/NrfF N-terminal" evidence="8">
    <location>
        <begin position="1"/>
        <end position="94"/>
    </location>
</feature>
<evidence type="ECO:0000256" key="5">
    <source>
        <dbReference type="ARBA" id="ARBA00022748"/>
    </source>
</evidence>
<evidence type="ECO:0000259" key="8">
    <source>
        <dbReference type="Pfam" id="PF03918"/>
    </source>
</evidence>
<dbReference type="FunFam" id="1.10.8.640:FF:000001">
    <property type="entry name" value="Cytochrome c-type biogenesis protein"/>
    <property type="match status" value="1"/>
</dbReference>
<evidence type="ECO:0000256" key="1">
    <source>
        <dbReference type="ARBA" id="ARBA00010342"/>
    </source>
</evidence>
<dbReference type="Pfam" id="PF03918">
    <property type="entry name" value="CcmH"/>
    <property type="match status" value="1"/>
</dbReference>
<evidence type="ECO:0000256" key="2">
    <source>
        <dbReference type="ARBA" id="ARBA00022617"/>
    </source>
</evidence>
<feature type="transmembrane region" description="Helical" evidence="7">
    <location>
        <begin position="69"/>
        <end position="87"/>
    </location>
</feature>
<dbReference type="GO" id="GO:0046872">
    <property type="term" value="F:metal ion binding"/>
    <property type="evidence" value="ECO:0007669"/>
    <property type="project" value="UniProtKB-KW"/>
</dbReference>
<comment type="similarity">
    <text evidence="1 7">Belongs to the CcmH/CycL/Ccl2/NrfF family.</text>
</comment>
<dbReference type="PANTHER" id="PTHR47870:SF1">
    <property type="entry name" value="CYTOCHROME C-TYPE BIOGENESIS PROTEIN CCMH"/>
    <property type="match status" value="1"/>
</dbReference>
<dbReference type="PANTHER" id="PTHR47870">
    <property type="entry name" value="CYTOCHROME C-TYPE BIOGENESIS PROTEIN CCMH"/>
    <property type="match status" value="1"/>
</dbReference>
<keyword evidence="7" id="KW-0812">Transmembrane</keyword>
<proteinExistence type="inferred from homology"/>
<keyword evidence="2 7" id="KW-0349">Heme</keyword>
<comment type="function">
    <text evidence="7">Possible subunit of a heme lyase.</text>
</comment>
<evidence type="ECO:0000256" key="3">
    <source>
        <dbReference type="ARBA" id="ARBA00022723"/>
    </source>
</evidence>
<geneLocation type="plasmid" evidence="10">
    <name>psna507_unt10</name>
</geneLocation>
<dbReference type="AlphaFoldDB" id="A0A5C1Q8Y1"/>
<protein>
    <recommendedName>
        <fullName evidence="7">Cytochrome c-type biogenesis protein</fullName>
    </recommendedName>
</protein>
<gene>
    <name evidence="9" type="ORF">EWH46_18840</name>
</gene>
<dbReference type="KEGG" id="snn:EWH46_18840"/>
<evidence type="ECO:0000313" key="10">
    <source>
        <dbReference type="Proteomes" id="UP000323522"/>
    </source>
</evidence>
<keyword evidence="9" id="KW-0614">Plasmid</keyword>